<dbReference type="PANTHER" id="PTHR38037">
    <property type="entry name" value="ZN_PROTEASE DOMAIN-CONTAINING PROTEIN"/>
    <property type="match status" value="1"/>
</dbReference>
<dbReference type="SUPFAM" id="SSF50630">
    <property type="entry name" value="Acid proteases"/>
    <property type="match status" value="1"/>
</dbReference>
<dbReference type="InterPro" id="IPR008503">
    <property type="entry name" value="Asp_endopeptidase"/>
</dbReference>
<dbReference type="GO" id="GO:0008233">
    <property type="term" value="F:peptidase activity"/>
    <property type="evidence" value="ECO:0007669"/>
    <property type="project" value="UniProtKB-KW"/>
</dbReference>
<gene>
    <name evidence="2" type="ORF">KDA27_17795</name>
</gene>
<evidence type="ECO:0000259" key="1">
    <source>
        <dbReference type="Pfam" id="PF05618"/>
    </source>
</evidence>
<dbReference type="Proteomes" id="UP000739538">
    <property type="component" value="Unassembled WGS sequence"/>
</dbReference>
<proteinExistence type="predicted"/>
<feature type="domain" description="Retropepsin-like aspartic endopeptidase" evidence="1">
    <location>
        <begin position="11"/>
        <end position="145"/>
    </location>
</feature>
<sequence>MKHDRSKPRLVAGWREWVALPHLGIESVKAKLDVGARTSALHAYDIEPFDEEGQERVRFKVHPVQGRDDIEVACVAPLVGRRSVKNSGGIVEARWVVRTSLRVGDQEWPIDITLTNRKRMRFRMLLGRAAMRGHLLVNPGRSFLIPLENS</sequence>
<reference evidence="2" key="2">
    <citation type="journal article" date="2021" name="Microbiome">
        <title>Successional dynamics and alternative stable states in a saline activated sludge microbial community over 9 years.</title>
        <authorList>
            <person name="Wang Y."/>
            <person name="Ye J."/>
            <person name="Ju F."/>
            <person name="Liu L."/>
            <person name="Boyd J.A."/>
            <person name="Deng Y."/>
            <person name="Parks D.H."/>
            <person name="Jiang X."/>
            <person name="Yin X."/>
            <person name="Woodcroft B.J."/>
            <person name="Tyson G.W."/>
            <person name="Hugenholtz P."/>
            <person name="Polz M.F."/>
            <person name="Zhang T."/>
        </authorList>
    </citation>
    <scope>NUCLEOTIDE SEQUENCE</scope>
    <source>
        <strain evidence="2">HKST-UBA02</strain>
    </source>
</reference>
<evidence type="ECO:0000313" key="3">
    <source>
        <dbReference type="Proteomes" id="UP000739538"/>
    </source>
</evidence>
<dbReference type="Pfam" id="PF05618">
    <property type="entry name" value="Zn_protease"/>
    <property type="match status" value="1"/>
</dbReference>
<protein>
    <submittedName>
        <fullName evidence="2">ATP-dependent zinc protease</fullName>
    </submittedName>
</protein>
<comment type="caution">
    <text evidence="2">The sequence shown here is derived from an EMBL/GenBank/DDBJ whole genome shotgun (WGS) entry which is preliminary data.</text>
</comment>
<evidence type="ECO:0000313" key="2">
    <source>
        <dbReference type="EMBL" id="MCA9757662.1"/>
    </source>
</evidence>
<dbReference type="AlphaFoldDB" id="A0A956NF54"/>
<accession>A0A956NF54</accession>
<organism evidence="2 3">
    <name type="scientific">Eiseniibacteriota bacterium</name>
    <dbReference type="NCBI Taxonomy" id="2212470"/>
    <lineage>
        <taxon>Bacteria</taxon>
        <taxon>Candidatus Eiseniibacteriota</taxon>
    </lineage>
</organism>
<reference evidence="2" key="1">
    <citation type="submission" date="2020-04" db="EMBL/GenBank/DDBJ databases">
        <authorList>
            <person name="Zhang T."/>
        </authorList>
    </citation>
    <scope>NUCLEOTIDE SEQUENCE</scope>
    <source>
        <strain evidence="2">HKST-UBA02</strain>
    </source>
</reference>
<name>A0A956NF54_UNCEI</name>
<dbReference type="PANTHER" id="PTHR38037:SF1">
    <property type="entry name" value="ATP-DEPENDENT ZINC PROTEASE DOMAIN-CONTAINING PROTEIN-RELATED"/>
    <property type="match status" value="1"/>
</dbReference>
<keyword evidence="2" id="KW-0378">Hydrolase</keyword>
<dbReference type="InterPro" id="IPR021109">
    <property type="entry name" value="Peptidase_aspartic_dom_sf"/>
</dbReference>
<dbReference type="GO" id="GO:0006508">
    <property type="term" value="P:proteolysis"/>
    <property type="evidence" value="ECO:0007669"/>
    <property type="project" value="UniProtKB-KW"/>
</dbReference>
<dbReference type="Gene3D" id="2.40.70.10">
    <property type="entry name" value="Acid Proteases"/>
    <property type="match status" value="1"/>
</dbReference>
<dbReference type="EMBL" id="JAGQHS010000111">
    <property type="protein sequence ID" value="MCA9757662.1"/>
    <property type="molecule type" value="Genomic_DNA"/>
</dbReference>
<keyword evidence="2" id="KW-0645">Protease</keyword>